<sequence>MSVDSVKREILPHLKDFKAFWKNSGPFKYALTSKDFPPILLEPEEWIFSNDITALLKALMQFDKRKMKIVKAPFNPENKSILRPDRLSSWKINNFPEEWNACVCDVFVPEGHLTQVVLDTIEKDADKIQIKDVEQAFFDCLETCIDQLGYLCLKPQGSSKYAALKSCLAEWEEDEQDAGLL</sequence>
<dbReference type="RefSeq" id="WP_014956744.1">
    <property type="nucleotide sequence ID" value="NC_018645.1"/>
</dbReference>
<dbReference type="EMBL" id="FO203503">
    <property type="protein sequence ID" value="CCK79397.1"/>
    <property type="molecule type" value="Genomic_DNA"/>
</dbReference>
<proteinExistence type="predicted"/>
<evidence type="ECO:0000313" key="2">
    <source>
        <dbReference type="Proteomes" id="UP000007347"/>
    </source>
</evidence>
<dbReference type="Proteomes" id="UP000007347">
    <property type="component" value="Chromosome"/>
</dbReference>
<organism evidence="1 2">
    <name type="scientific">Desulfobacula toluolica (strain DSM 7467 / Tol2)</name>
    <dbReference type="NCBI Taxonomy" id="651182"/>
    <lineage>
        <taxon>Bacteria</taxon>
        <taxon>Pseudomonadati</taxon>
        <taxon>Thermodesulfobacteriota</taxon>
        <taxon>Desulfobacteria</taxon>
        <taxon>Desulfobacterales</taxon>
        <taxon>Desulfobacteraceae</taxon>
        <taxon>Desulfobacula</taxon>
    </lineage>
</organism>
<dbReference type="OrthoDB" id="5416541at2"/>
<dbReference type="KEGG" id="dto:TOL2_C12340"/>
<keyword evidence="2" id="KW-1185">Reference proteome</keyword>
<name>K0NKY9_DESTT</name>
<reference evidence="1 2" key="1">
    <citation type="journal article" date="2013" name="Environ. Microbiol.">
        <title>Complete genome, catabolic sub-proteomes and key-metabolites of Desulfobacula toluolica Tol2, a marine, aromatic compound-degrading, sulfate-reducing bacterium.</title>
        <authorList>
            <person name="Wohlbrand L."/>
            <person name="Jacob J.H."/>
            <person name="Kube M."/>
            <person name="Mussmann M."/>
            <person name="Jarling R."/>
            <person name="Beck A."/>
            <person name="Amann R."/>
            <person name="Wilkes H."/>
            <person name="Reinhardt R."/>
            <person name="Rabus R."/>
        </authorList>
    </citation>
    <scope>NUCLEOTIDE SEQUENCE [LARGE SCALE GENOMIC DNA]</scope>
    <source>
        <strain evidence="2">DSM 7467 / Tol2</strain>
    </source>
</reference>
<gene>
    <name evidence="1" type="ordered locus">TOL2_C12340</name>
</gene>
<dbReference type="AlphaFoldDB" id="K0NKY9"/>
<dbReference type="HOGENOM" id="CLU_1545129_0_0_7"/>
<protein>
    <submittedName>
        <fullName evidence="1">Conserved uncharacterized protein</fullName>
    </submittedName>
</protein>
<accession>K0NKY9</accession>
<evidence type="ECO:0000313" key="1">
    <source>
        <dbReference type="EMBL" id="CCK79397.1"/>
    </source>
</evidence>